<evidence type="ECO:0000256" key="1">
    <source>
        <dbReference type="SAM" id="Coils"/>
    </source>
</evidence>
<dbReference type="Pfam" id="PF01465">
    <property type="entry name" value="GRIP"/>
    <property type="match status" value="1"/>
</dbReference>
<protein>
    <submittedName>
        <fullName evidence="4">GOLGA4</fullName>
    </submittedName>
</protein>
<evidence type="ECO:0000313" key="4">
    <source>
        <dbReference type="EMBL" id="KAF6029525.1"/>
    </source>
</evidence>
<evidence type="ECO:0000259" key="3">
    <source>
        <dbReference type="PROSITE" id="PS50913"/>
    </source>
</evidence>
<dbReference type="SMART" id="SM00755">
    <property type="entry name" value="Grip"/>
    <property type="match status" value="1"/>
</dbReference>
<dbReference type="InterPro" id="IPR000237">
    <property type="entry name" value="GRIP_dom"/>
</dbReference>
<dbReference type="Gene3D" id="1.10.220.60">
    <property type="entry name" value="GRIP domain"/>
    <property type="match status" value="1"/>
</dbReference>
<dbReference type="PANTHER" id="PTHR19327:SF0">
    <property type="entry name" value="GOLGIN SUBFAMILY A MEMBER 4"/>
    <property type="match status" value="1"/>
</dbReference>
<feature type="compositionally biased region" description="Polar residues" evidence="2">
    <location>
        <begin position="138"/>
        <end position="161"/>
    </location>
</feature>
<dbReference type="Proteomes" id="UP000593567">
    <property type="component" value="Unassembled WGS sequence"/>
</dbReference>
<proteinExistence type="predicted"/>
<dbReference type="GO" id="GO:0031267">
    <property type="term" value="F:small GTPase binding"/>
    <property type="evidence" value="ECO:0007669"/>
    <property type="project" value="TreeGrafter"/>
</dbReference>
<dbReference type="PROSITE" id="PS50913">
    <property type="entry name" value="GRIP"/>
    <property type="match status" value="1"/>
</dbReference>
<name>A0A7J7JUC2_BUGNE</name>
<gene>
    <name evidence="4" type="ORF">EB796_012212</name>
</gene>
<dbReference type="GO" id="GO:0005794">
    <property type="term" value="C:Golgi apparatus"/>
    <property type="evidence" value="ECO:0007669"/>
    <property type="project" value="TreeGrafter"/>
</dbReference>
<dbReference type="SUPFAM" id="SSF101283">
    <property type="entry name" value="GRIP domain"/>
    <property type="match status" value="1"/>
</dbReference>
<accession>A0A7J7JUC2</accession>
<dbReference type="OrthoDB" id="5322683at2759"/>
<reference evidence="4" key="1">
    <citation type="submission" date="2020-06" db="EMBL/GenBank/DDBJ databases">
        <title>Draft genome of Bugula neritina, a colonial animal packing powerful symbionts and potential medicines.</title>
        <authorList>
            <person name="Rayko M."/>
        </authorList>
    </citation>
    <scope>NUCLEOTIDE SEQUENCE [LARGE SCALE GENOMIC DNA]</scope>
    <source>
        <strain evidence="4">Kwan_BN1</strain>
    </source>
</reference>
<keyword evidence="5" id="KW-1185">Reference proteome</keyword>
<dbReference type="AlphaFoldDB" id="A0A7J7JUC2"/>
<dbReference type="GO" id="GO:0048193">
    <property type="term" value="P:Golgi vesicle transport"/>
    <property type="evidence" value="ECO:0007669"/>
    <property type="project" value="TreeGrafter"/>
</dbReference>
<sequence>MRGKESNSIEQEDLIKKHEEEMTHLTAEHKSEMKQLYSQFEQKMKEKEGEFEKMFSEAYAKSRAEEERTAAEIQRLQSLLEGHNPHLESIVAEKDRQLHDIIAEYEEKLNSSGELLKQRETELLAQIALLQENITFNKSASESPQGSPPYNSHVSTASTPVPRSKKAVHFSDDLHTVDLNSTHSTSENHSTTVLAEPTELEYLKNVLYEYMMGKQTQTLAKVIASVMKFSKEQTINVITKEEEKMNNSWLMGS</sequence>
<dbReference type="PANTHER" id="PTHR19327">
    <property type="entry name" value="GOLGIN"/>
    <property type="match status" value="1"/>
</dbReference>
<dbReference type="EMBL" id="VXIV02001811">
    <property type="protein sequence ID" value="KAF6029525.1"/>
    <property type="molecule type" value="Genomic_DNA"/>
</dbReference>
<feature type="domain" description="GRIP" evidence="3">
    <location>
        <begin position="193"/>
        <end position="240"/>
    </location>
</feature>
<feature type="coiled-coil region" evidence="1">
    <location>
        <begin position="8"/>
        <end position="57"/>
    </location>
</feature>
<evidence type="ECO:0000313" key="5">
    <source>
        <dbReference type="Proteomes" id="UP000593567"/>
    </source>
</evidence>
<keyword evidence="1" id="KW-0175">Coiled coil</keyword>
<feature type="region of interest" description="Disordered" evidence="2">
    <location>
        <begin position="138"/>
        <end position="164"/>
    </location>
</feature>
<evidence type="ECO:0000256" key="2">
    <source>
        <dbReference type="SAM" id="MobiDB-lite"/>
    </source>
</evidence>
<organism evidence="4 5">
    <name type="scientific">Bugula neritina</name>
    <name type="common">Brown bryozoan</name>
    <name type="synonym">Sertularia neritina</name>
    <dbReference type="NCBI Taxonomy" id="10212"/>
    <lineage>
        <taxon>Eukaryota</taxon>
        <taxon>Metazoa</taxon>
        <taxon>Spiralia</taxon>
        <taxon>Lophotrochozoa</taxon>
        <taxon>Bryozoa</taxon>
        <taxon>Gymnolaemata</taxon>
        <taxon>Cheilostomatida</taxon>
        <taxon>Flustrina</taxon>
        <taxon>Buguloidea</taxon>
        <taxon>Bugulidae</taxon>
        <taxon>Bugula</taxon>
    </lineage>
</organism>
<comment type="caution">
    <text evidence="4">The sequence shown here is derived from an EMBL/GenBank/DDBJ whole genome shotgun (WGS) entry which is preliminary data.</text>
</comment>